<dbReference type="CDD" id="cd16922">
    <property type="entry name" value="HATPase_EvgS-ArcB-TorS-like"/>
    <property type="match status" value="1"/>
</dbReference>
<comment type="catalytic activity">
    <reaction evidence="1">
        <text>ATP + protein L-histidine = ADP + protein N-phospho-L-histidine.</text>
        <dbReference type="EC" id="2.7.13.3"/>
    </reaction>
</comment>
<dbReference type="InterPro" id="IPR003661">
    <property type="entry name" value="HisK_dim/P_dom"/>
</dbReference>
<evidence type="ECO:0000256" key="15">
    <source>
        <dbReference type="ARBA" id="ARBA00068150"/>
    </source>
</evidence>
<dbReference type="SUPFAM" id="SSF63829">
    <property type="entry name" value="Calcium-dependent phosphotriesterase"/>
    <property type="match status" value="2"/>
</dbReference>
<dbReference type="PROSITE" id="PS50110">
    <property type="entry name" value="RESPONSE_REGULATORY"/>
    <property type="match status" value="1"/>
</dbReference>
<keyword evidence="9" id="KW-0418">Kinase</keyword>
<evidence type="ECO:0000256" key="4">
    <source>
        <dbReference type="ARBA" id="ARBA00022475"/>
    </source>
</evidence>
<evidence type="ECO:0000313" key="23">
    <source>
        <dbReference type="EMBL" id="TDG15159.1"/>
    </source>
</evidence>
<evidence type="ECO:0000259" key="22">
    <source>
        <dbReference type="PROSITE" id="PS50894"/>
    </source>
</evidence>
<dbReference type="Gene3D" id="2.60.40.10">
    <property type="entry name" value="Immunoglobulins"/>
    <property type="match status" value="1"/>
</dbReference>
<evidence type="ECO:0000256" key="3">
    <source>
        <dbReference type="ARBA" id="ARBA00012438"/>
    </source>
</evidence>
<keyword evidence="13" id="KW-0472">Membrane</keyword>
<keyword evidence="4" id="KW-1003">Cell membrane</keyword>
<protein>
    <recommendedName>
        <fullName evidence="15">Sensory/regulatory protein RpfC</fullName>
        <ecNumber evidence="3">2.7.13.3</ecNumber>
    </recommendedName>
</protein>
<evidence type="ECO:0000256" key="19">
    <source>
        <dbReference type="SAM" id="SignalP"/>
    </source>
</evidence>
<comment type="subunit">
    <text evidence="14">At low DSF concentrations, interacts with RpfF.</text>
</comment>
<evidence type="ECO:0000256" key="13">
    <source>
        <dbReference type="ARBA" id="ARBA00023136"/>
    </source>
</evidence>
<dbReference type="PRINTS" id="PR00344">
    <property type="entry name" value="BCTRLSENSOR"/>
</dbReference>
<feature type="domain" description="Response regulatory" evidence="21">
    <location>
        <begin position="1218"/>
        <end position="1337"/>
    </location>
</feature>
<dbReference type="SUPFAM" id="SSF47226">
    <property type="entry name" value="Histidine-containing phosphotransfer domain, HPT domain"/>
    <property type="match status" value="1"/>
</dbReference>
<comment type="subcellular location">
    <subcellularLocation>
        <location evidence="2">Cell membrane</location>
        <topology evidence="2">Multi-pass membrane protein</topology>
    </subcellularLocation>
</comment>
<dbReference type="EC" id="2.7.13.3" evidence="3"/>
<dbReference type="InterPro" id="IPR003594">
    <property type="entry name" value="HATPase_dom"/>
</dbReference>
<evidence type="ECO:0000313" key="24">
    <source>
        <dbReference type="Proteomes" id="UP000295554"/>
    </source>
</evidence>
<keyword evidence="12" id="KW-0902">Two-component regulatory system</keyword>
<keyword evidence="5 17" id="KW-0597">Phosphoprotein</keyword>
<dbReference type="InterPro" id="IPR036097">
    <property type="entry name" value="HisK_dim/P_sf"/>
</dbReference>
<gene>
    <name evidence="23" type="ORF">E2F43_02685</name>
</gene>
<dbReference type="PANTHER" id="PTHR45339:SF1">
    <property type="entry name" value="HYBRID SIGNAL TRANSDUCTION HISTIDINE KINASE J"/>
    <property type="match status" value="1"/>
</dbReference>
<keyword evidence="11" id="KW-1133">Transmembrane helix</keyword>
<dbReference type="Pfam" id="PF00512">
    <property type="entry name" value="HisKA"/>
    <property type="match status" value="1"/>
</dbReference>
<evidence type="ECO:0000256" key="10">
    <source>
        <dbReference type="ARBA" id="ARBA00022840"/>
    </source>
</evidence>
<dbReference type="PROSITE" id="PS50109">
    <property type="entry name" value="HIS_KIN"/>
    <property type="match status" value="1"/>
</dbReference>
<evidence type="ECO:0000256" key="5">
    <source>
        <dbReference type="ARBA" id="ARBA00022553"/>
    </source>
</evidence>
<comment type="caution">
    <text evidence="23">The sequence shown here is derived from an EMBL/GenBank/DDBJ whole genome shotgun (WGS) entry which is preliminary data.</text>
</comment>
<dbReference type="Gene3D" id="3.30.565.10">
    <property type="entry name" value="Histidine kinase-like ATPase, C-terminal domain"/>
    <property type="match status" value="1"/>
</dbReference>
<evidence type="ECO:0000256" key="11">
    <source>
        <dbReference type="ARBA" id="ARBA00022989"/>
    </source>
</evidence>
<dbReference type="Pfam" id="PF00072">
    <property type="entry name" value="Response_reg"/>
    <property type="match status" value="1"/>
</dbReference>
<reference evidence="23 24" key="1">
    <citation type="submission" date="2019-03" db="EMBL/GenBank/DDBJ databases">
        <title>Seongchinamella monodicae gen. nov., sp. nov., a novel member of the Gammaproteobacteria isolated from a tidal mudflat of beach.</title>
        <authorList>
            <person name="Yang H.G."/>
            <person name="Kang J.W."/>
            <person name="Lee S.D."/>
        </authorList>
    </citation>
    <scope>NUCLEOTIDE SEQUENCE [LARGE SCALE GENOMIC DNA]</scope>
    <source>
        <strain evidence="23 24">GH4-78</strain>
    </source>
</reference>
<feature type="modified residue" description="Phosphohistidine" evidence="16">
    <location>
        <position position="1426"/>
    </location>
</feature>
<evidence type="ECO:0000256" key="1">
    <source>
        <dbReference type="ARBA" id="ARBA00000085"/>
    </source>
</evidence>
<dbReference type="Pfam" id="PF01627">
    <property type="entry name" value="Hpt"/>
    <property type="match status" value="1"/>
</dbReference>
<name>A0A4R5LUR8_9GAMM</name>
<keyword evidence="24" id="KW-1185">Reference proteome</keyword>
<dbReference type="GO" id="GO:0005886">
    <property type="term" value="C:plasma membrane"/>
    <property type="evidence" value="ECO:0007669"/>
    <property type="project" value="UniProtKB-SubCell"/>
</dbReference>
<dbReference type="Proteomes" id="UP000295554">
    <property type="component" value="Unassembled WGS sequence"/>
</dbReference>
<feature type="modified residue" description="4-aspartylphosphate" evidence="17">
    <location>
        <position position="1267"/>
    </location>
</feature>
<evidence type="ECO:0000259" key="20">
    <source>
        <dbReference type="PROSITE" id="PS50109"/>
    </source>
</evidence>
<keyword evidence="10" id="KW-0067">ATP-binding</keyword>
<dbReference type="Pfam" id="PF02518">
    <property type="entry name" value="HATPase_c"/>
    <property type="match status" value="1"/>
</dbReference>
<dbReference type="GO" id="GO:0005524">
    <property type="term" value="F:ATP binding"/>
    <property type="evidence" value="ECO:0007669"/>
    <property type="project" value="UniProtKB-KW"/>
</dbReference>
<evidence type="ECO:0000256" key="2">
    <source>
        <dbReference type="ARBA" id="ARBA00004651"/>
    </source>
</evidence>
<keyword evidence="19" id="KW-0732">Signal</keyword>
<dbReference type="SUPFAM" id="SSF47384">
    <property type="entry name" value="Homodimeric domain of signal transducing histidine kinase"/>
    <property type="match status" value="1"/>
</dbReference>
<keyword evidence="8" id="KW-0547">Nucleotide-binding</keyword>
<dbReference type="CDD" id="cd17546">
    <property type="entry name" value="REC_hyHK_CKI1_RcsC-like"/>
    <property type="match status" value="1"/>
</dbReference>
<dbReference type="InterPro" id="IPR001789">
    <property type="entry name" value="Sig_transdc_resp-reg_receiver"/>
</dbReference>
<evidence type="ECO:0000256" key="7">
    <source>
        <dbReference type="ARBA" id="ARBA00022692"/>
    </source>
</evidence>
<evidence type="ECO:0000256" key="17">
    <source>
        <dbReference type="PROSITE-ProRule" id="PRU00169"/>
    </source>
</evidence>
<dbReference type="RefSeq" id="WP_133209321.1">
    <property type="nucleotide sequence ID" value="NZ_SMSE01000001.1"/>
</dbReference>
<dbReference type="InterPro" id="IPR011110">
    <property type="entry name" value="Reg_prop"/>
</dbReference>
<evidence type="ECO:0000256" key="18">
    <source>
        <dbReference type="SAM" id="MobiDB-lite"/>
    </source>
</evidence>
<dbReference type="SMART" id="SM00388">
    <property type="entry name" value="HisKA"/>
    <property type="match status" value="1"/>
</dbReference>
<dbReference type="CDD" id="cd00082">
    <property type="entry name" value="HisKA"/>
    <property type="match status" value="1"/>
</dbReference>
<dbReference type="OrthoDB" id="9772100at2"/>
<organism evidence="23 24">
    <name type="scientific">Seongchinamella unica</name>
    <dbReference type="NCBI Taxonomy" id="2547392"/>
    <lineage>
        <taxon>Bacteria</taxon>
        <taxon>Pseudomonadati</taxon>
        <taxon>Pseudomonadota</taxon>
        <taxon>Gammaproteobacteria</taxon>
        <taxon>Cellvibrionales</taxon>
        <taxon>Halieaceae</taxon>
        <taxon>Seongchinamella</taxon>
    </lineage>
</organism>
<dbReference type="InterPro" id="IPR011006">
    <property type="entry name" value="CheY-like_superfamily"/>
</dbReference>
<dbReference type="Gene3D" id="3.40.50.2300">
    <property type="match status" value="1"/>
</dbReference>
<feature type="domain" description="Histidine kinase" evidence="20">
    <location>
        <begin position="856"/>
        <end position="1079"/>
    </location>
</feature>
<dbReference type="SMART" id="SM00448">
    <property type="entry name" value="REC"/>
    <property type="match status" value="1"/>
</dbReference>
<dbReference type="InterPro" id="IPR011123">
    <property type="entry name" value="Y_Y_Y"/>
</dbReference>
<dbReference type="PROSITE" id="PS50894">
    <property type="entry name" value="HPT"/>
    <property type="match status" value="1"/>
</dbReference>
<dbReference type="GO" id="GO:0000155">
    <property type="term" value="F:phosphorelay sensor kinase activity"/>
    <property type="evidence" value="ECO:0007669"/>
    <property type="project" value="InterPro"/>
</dbReference>
<accession>A0A4R5LUR8</accession>
<feature type="domain" description="HPt" evidence="22">
    <location>
        <begin position="1387"/>
        <end position="1480"/>
    </location>
</feature>
<dbReference type="SUPFAM" id="SSF55874">
    <property type="entry name" value="ATPase domain of HSP90 chaperone/DNA topoisomerase II/histidine kinase"/>
    <property type="match status" value="1"/>
</dbReference>
<dbReference type="PANTHER" id="PTHR45339">
    <property type="entry name" value="HYBRID SIGNAL TRANSDUCTION HISTIDINE KINASE J"/>
    <property type="match status" value="1"/>
</dbReference>
<dbReference type="FunFam" id="3.30.565.10:FF:000010">
    <property type="entry name" value="Sensor histidine kinase RcsC"/>
    <property type="match status" value="1"/>
</dbReference>
<dbReference type="InterPro" id="IPR005467">
    <property type="entry name" value="His_kinase_dom"/>
</dbReference>
<dbReference type="InterPro" id="IPR015943">
    <property type="entry name" value="WD40/YVTN_repeat-like_dom_sf"/>
</dbReference>
<feature type="chain" id="PRO_5020353217" description="Sensory/regulatory protein RpfC" evidence="19">
    <location>
        <begin position="19"/>
        <end position="1484"/>
    </location>
</feature>
<dbReference type="InterPro" id="IPR036641">
    <property type="entry name" value="HPT_dom_sf"/>
</dbReference>
<keyword evidence="6" id="KW-0808">Transferase</keyword>
<dbReference type="InterPro" id="IPR036890">
    <property type="entry name" value="HATPase_C_sf"/>
</dbReference>
<dbReference type="Gene3D" id="2.130.10.10">
    <property type="entry name" value="YVTN repeat-like/Quinoprotein amine dehydrogenase"/>
    <property type="match status" value="3"/>
</dbReference>
<evidence type="ECO:0000256" key="14">
    <source>
        <dbReference type="ARBA" id="ARBA00064003"/>
    </source>
</evidence>
<sequence>MYSRAITLVALLVLANHASPSPLSEYDFYVAPFSKNLTQQTITQTLQDSRGALWFLTKEGLNKYRGQTVENYRFIAGDQGSISTNNVTEIAEDINGDIWVATQGGGLNKYNPTSNGFETKLADPNNRNSPFSNTIYSLFADSNGLLWLGYNNSFSSFDPSKNSYRHYTSSSLDMEDFGEVLDITEDRKNRLWLATTTGLLCLENLDAQTSEIRVKRFESFDRSIEVINRVLATSDNQLWSAQSDLGISILDLETEQITFVGHDENSNTSLSSNRVLDIYEDHTGNIWVATYEGLNLYSKQSNSFIRFTTSNAGFPENIITSVYQSREGQYWIGTVYGLVTGTKGHFPVFDVTTGNLSSNAVNAFAETGDGSLWVGTDNGLNRLRPNSSEFEWINEYTSPGLSSPVVMSLLGEGNILWVGTFDGGLNRLDISTGELQVFKYSPTHQTSLGSNGVTSILRTTDGALLVGTFGGGLSRYNEENNSFTTYQHNPNQDSSISSDRVIALYEDSLGFVWAGTEDGLNRFDVKNEKFLRFKRDPADSSSITSDMVWAFYEDHQQRLWLGSSGGGLVSWSKEDRESSRSNFVNHSGEVRLPSSNIYGIKADDEGNLWLSHNRGVTKYNPISHSTRQYSERDGLQGSEFNMGAAYQSSDGTIYFGGPKGFNVINSNFSKQARIPPLVNIASIKIMNKQAFFEKPYYELDALELNYEDRVLTIETYASDYSNPDLVQYAYMLEGLNPDWVISEDSRIASFTTLPPGNYNLKFAAANPEGVWNWEALSLPIKVNPPPWRSSYAYASYTVLSILFIGFLLYRQSRSRELAIERQRELEAKVQERTLDLQEAQAAAEAANSAKSEFLATMSHEIRTPMHGMIGMTELLLHTDLSEQQRQFAKAAHDSGESLLGLINEILDFSKIEASKIELENIEFDLLELIDEICYLQGEPASRKNLSLNSIFHPSAPRIVLGDPTKIRQVIMNLVSNSIKFTHKGNINIVVGSEPRKHDEALSSSKITVTDTGIGMDTETQKKVFDVFTQADTSTTREYGGTGLGLSISKHYIELMDGEIEISSKPNEGTSISITLPLQVDAYQDEFTNFDGKNASVLCINESTYRMIESHLRVLGWSCYRIAKPEENVDGNLLIVDADSIDSFETIKWKTDLHLEGFALILCSLADSRNFPVLDSWKRVTKPITLTSMQEALEATSKSRHAPNTQYQHNKPASTKMLKVLVAEDVATNQKIVREMISMLGHSVEVVGNGADAVASHESGDFDLIFMDCQMPVMDGFEATKKIREAEKELGRLHIPIIALTAGLGRDDRAKCRDAGMDHYVGKPFTVSDIRRAISSFTNQESQRTITQNFSQKSSKTPGDDGALRKESTPIINQQAVNAIIEIETQTGKRILPEIFDGYRTQMEQKFHEIAENISTQEIELLAKSAHAIKSMSANIGAQKVREISSLIEASSREGKVEYIEQEFKMLKAAYEEYMTEFESEYFSG</sequence>
<dbReference type="Pfam" id="PF07494">
    <property type="entry name" value="Reg_prop"/>
    <property type="match status" value="6"/>
</dbReference>
<dbReference type="InterPro" id="IPR013783">
    <property type="entry name" value="Ig-like_fold"/>
</dbReference>
<keyword evidence="7" id="KW-0812">Transmembrane</keyword>
<dbReference type="EMBL" id="SMSE01000001">
    <property type="protein sequence ID" value="TDG15159.1"/>
    <property type="molecule type" value="Genomic_DNA"/>
</dbReference>
<evidence type="ECO:0000259" key="21">
    <source>
        <dbReference type="PROSITE" id="PS50110"/>
    </source>
</evidence>
<dbReference type="Gene3D" id="1.20.120.160">
    <property type="entry name" value="HPT domain"/>
    <property type="match status" value="1"/>
</dbReference>
<proteinExistence type="predicted"/>
<dbReference type="SMART" id="SM00387">
    <property type="entry name" value="HATPase_c"/>
    <property type="match status" value="1"/>
</dbReference>
<dbReference type="FunFam" id="1.10.287.130:FF:000002">
    <property type="entry name" value="Two-component osmosensing histidine kinase"/>
    <property type="match status" value="1"/>
</dbReference>
<feature type="compositionally biased region" description="Polar residues" evidence="18">
    <location>
        <begin position="1340"/>
        <end position="1356"/>
    </location>
</feature>
<dbReference type="Gene3D" id="1.10.287.130">
    <property type="match status" value="1"/>
</dbReference>
<evidence type="ECO:0000256" key="16">
    <source>
        <dbReference type="PROSITE-ProRule" id="PRU00110"/>
    </source>
</evidence>
<evidence type="ECO:0000256" key="9">
    <source>
        <dbReference type="ARBA" id="ARBA00022777"/>
    </source>
</evidence>
<dbReference type="SUPFAM" id="SSF52172">
    <property type="entry name" value="CheY-like"/>
    <property type="match status" value="1"/>
</dbReference>
<dbReference type="Pfam" id="PF07495">
    <property type="entry name" value="Y_Y_Y"/>
    <property type="match status" value="1"/>
</dbReference>
<evidence type="ECO:0000256" key="12">
    <source>
        <dbReference type="ARBA" id="ARBA00023012"/>
    </source>
</evidence>
<evidence type="ECO:0000256" key="8">
    <source>
        <dbReference type="ARBA" id="ARBA00022741"/>
    </source>
</evidence>
<evidence type="ECO:0000256" key="6">
    <source>
        <dbReference type="ARBA" id="ARBA00022679"/>
    </source>
</evidence>
<dbReference type="InterPro" id="IPR004358">
    <property type="entry name" value="Sig_transdc_His_kin-like_C"/>
</dbReference>
<dbReference type="InterPro" id="IPR008207">
    <property type="entry name" value="Sig_transdc_His_kin_Hpt_dom"/>
</dbReference>
<feature type="signal peptide" evidence="19">
    <location>
        <begin position="1"/>
        <end position="18"/>
    </location>
</feature>
<feature type="region of interest" description="Disordered" evidence="18">
    <location>
        <begin position="1340"/>
        <end position="1364"/>
    </location>
</feature>